<dbReference type="GO" id="GO:0046872">
    <property type="term" value="F:metal ion binding"/>
    <property type="evidence" value="ECO:0007669"/>
    <property type="project" value="UniProtKB-KW"/>
</dbReference>
<evidence type="ECO:0000313" key="10">
    <source>
        <dbReference type="Proteomes" id="UP000078348"/>
    </source>
</evidence>
<evidence type="ECO:0000259" key="8">
    <source>
        <dbReference type="Pfam" id="PF00899"/>
    </source>
</evidence>
<proteinExistence type="inferred from homology"/>
<keyword evidence="6" id="KW-0862">Zinc</keyword>
<organism evidence="9 10">
    <name type="scientific">Blastocystis sp. subtype 1 (strain ATCC 50177 / NandII)</name>
    <dbReference type="NCBI Taxonomy" id="478820"/>
    <lineage>
        <taxon>Eukaryota</taxon>
        <taxon>Sar</taxon>
        <taxon>Stramenopiles</taxon>
        <taxon>Bigyra</taxon>
        <taxon>Opalozoa</taxon>
        <taxon>Opalinata</taxon>
        <taxon>Blastocystidae</taxon>
        <taxon>Blastocystis</taxon>
    </lineage>
</organism>
<accession>A0A196SEV8</accession>
<dbReference type="AlphaFoldDB" id="A0A196SEV8"/>
<dbReference type="GO" id="GO:0005829">
    <property type="term" value="C:cytosol"/>
    <property type="evidence" value="ECO:0007669"/>
    <property type="project" value="TreeGrafter"/>
</dbReference>
<evidence type="ECO:0000313" key="9">
    <source>
        <dbReference type="EMBL" id="OAO14519.1"/>
    </source>
</evidence>
<evidence type="ECO:0000256" key="5">
    <source>
        <dbReference type="ARBA" id="ARBA00022786"/>
    </source>
</evidence>
<dbReference type="PANTHER" id="PTHR10953:SF9">
    <property type="entry name" value="UBIQUITIN-LIKE MODIFIER-ACTIVATING ENZYME 5"/>
    <property type="match status" value="1"/>
</dbReference>
<dbReference type="Proteomes" id="UP000078348">
    <property type="component" value="Unassembled WGS sequence"/>
</dbReference>
<dbReference type="STRING" id="478820.A0A196SEV8"/>
<gene>
    <name evidence="9" type="ORF">AV274_3822</name>
</gene>
<dbReference type="InterPro" id="IPR045886">
    <property type="entry name" value="ThiF/MoeB/HesA"/>
</dbReference>
<reference evidence="9 10" key="1">
    <citation type="submission" date="2016-05" db="EMBL/GenBank/DDBJ databases">
        <title>Nuclear genome of Blastocystis sp. subtype 1 NandII.</title>
        <authorList>
            <person name="Gentekaki E."/>
            <person name="Curtis B."/>
            <person name="Stairs C."/>
            <person name="Eme L."/>
            <person name="Herman E."/>
            <person name="Klimes V."/>
            <person name="Arias M.C."/>
            <person name="Elias M."/>
            <person name="Hilliou F."/>
            <person name="Klute M."/>
            <person name="Malik S.-B."/>
            <person name="Pightling A."/>
            <person name="Rachubinski R."/>
            <person name="Salas D."/>
            <person name="Schlacht A."/>
            <person name="Suga H."/>
            <person name="Archibald J."/>
            <person name="Ball S.G."/>
            <person name="Clark G."/>
            <person name="Dacks J."/>
            <person name="Van Der Giezen M."/>
            <person name="Tsaousis A."/>
            <person name="Roger A."/>
        </authorList>
    </citation>
    <scope>NUCLEOTIDE SEQUENCE [LARGE SCALE GENOMIC DNA]</scope>
    <source>
        <strain evidence="10">ATCC 50177 / NandII</strain>
    </source>
</reference>
<keyword evidence="5" id="KW-0833">Ubl conjugation pathway</keyword>
<dbReference type="PANTHER" id="PTHR10953">
    <property type="entry name" value="UBIQUITIN-ACTIVATING ENZYME E1"/>
    <property type="match status" value="1"/>
</dbReference>
<dbReference type="InterPro" id="IPR035985">
    <property type="entry name" value="Ubiquitin-activating_enz"/>
</dbReference>
<dbReference type="SUPFAM" id="SSF69572">
    <property type="entry name" value="Activating enzymes of the ubiquitin-like proteins"/>
    <property type="match status" value="1"/>
</dbReference>
<dbReference type="Pfam" id="PF00899">
    <property type="entry name" value="ThiF"/>
    <property type="match status" value="1"/>
</dbReference>
<evidence type="ECO:0000256" key="7">
    <source>
        <dbReference type="ARBA" id="ARBA00022840"/>
    </source>
</evidence>
<protein>
    <recommendedName>
        <fullName evidence="2">Ubiquitin-like modifier-activating enzyme 5</fullName>
    </recommendedName>
</protein>
<comment type="caution">
    <text evidence="9">The sequence shown here is derived from an EMBL/GenBank/DDBJ whole genome shotgun (WGS) entry which is preliminary data.</text>
</comment>
<dbReference type="OrthoDB" id="206053at2759"/>
<comment type="similarity">
    <text evidence="1">Belongs to the ubiquitin-activating E1 family. UBA5 subfamily.</text>
</comment>
<feature type="domain" description="THIF-type NAD/FAD binding fold" evidence="8">
    <location>
        <begin position="50"/>
        <end position="170"/>
    </location>
</feature>
<keyword evidence="10" id="KW-1185">Reference proteome</keyword>
<keyword evidence="7" id="KW-0067">ATP-binding</keyword>
<evidence type="ECO:0000256" key="6">
    <source>
        <dbReference type="ARBA" id="ARBA00022833"/>
    </source>
</evidence>
<dbReference type="GO" id="GO:0005524">
    <property type="term" value="F:ATP binding"/>
    <property type="evidence" value="ECO:0007669"/>
    <property type="project" value="UniProtKB-KW"/>
</dbReference>
<dbReference type="GO" id="GO:0071566">
    <property type="term" value="F:UFM1 activating enzyme activity"/>
    <property type="evidence" value="ECO:0007669"/>
    <property type="project" value="TreeGrafter"/>
</dbReference>
<evidence type="ECO:0000256" key="4">
    <source>
        <dbReference type="ARBA" id="ARBA00022741"/>
    </source>
</evidence>
<keyword evidence="3" id="KW-0479">Metal-binding</keyword>
<evidence type="ECO:0000256" key="1">
    <source>
        <dbReference type="ARBA" id="ARBA00005339"/>
    </source>
</evidence>
<keyword evidence="4" id="KW-0547">Nucleotide-binding</keyword>
<evidence type="ECO:0000256" key="3">
    <source>
        <dbReference type="ARBA" id="ARBA00022723"/>
    </source>
</evidence>
<dbReference type="EMBL" id="LXWW01000238">
    <property type="protein sequence ID" value="OAO14519.1"/>
    <property type="molecule type" value="Genomic_DNA"/>
</dbReference>
<dbReference type="Gene3D" id="3.40.50.720">
    <property type="entry name" value="NAD(P)-binding Rossmann-like Domain"/>
    <property type="match status" value="1"/>
</dbReference>
<sequence>MLTRCGIGKLILIDYDKISFLFAYVISFISMDNYAVFERLLLHGGLDDQPIDLLLSCVDNYSARITINVACMRHNISWMESGVSEDAVSGHIQLVVPGRTACFQCIPPMAIASGMDERTIHRDGVCTASLPTTMGIVAGLLAQNVLKALLHFGQVSYYLGYSALNNFFPTDVLRPSKDCANPDCRRRQEEYAGKWSPDVWVPKVAKVEEENEWGITYPLES</sequence>
<dbReference type="GO" id="GO:0071569">
    <property type="term" value="P:protein ufmylation"/>
    <property type="evidence" value="ECO:0007669"/>
    <property type="project" value="TreeGrafter"/>
</dbReference>
<dbReference type="InterPro" id="IPR000594">
    <property type="entry name" value="ThiF_NAD_FAD-bd"/>
</dbReference>
<name>A0A196SEV8_BLAHN</name>
<evidence type="ECO:0000256" key="2">
    <source>
        <dbReference type="ARBA" id="ARBA00016279"/>
    </source>
</evidence>